<dbReference type="Gene3D" id="1.10.3720.10">
    <property type="entry name" value="MetI-like"/>
    <property type="match status" value="1"/>
</dbReference>
<keyword evidence="7 9" id="KW-1133">Transmembrane helix</keyword>
<dbReference type="GO" id="GO:0022857">
    <property type="term" value="F:transmembrane transporter activity"/>
    <property type="evidence" value="ECO:0007669"/>
    <property type="project" value="InterPro"/>
</dbReference>
<proteinExistence type="inferred from homology"/>
<dbReference type="RefSeq" id="WP_104936400.1">
    <property type="nucleotide sequence ID" value="NZ_CP021255.1"/>
</dbReference>
<evidence type="ECO:0000313" key="12">
    <source>
        <dbReference type="Proteomes" id="UP000239867"/>
    </source>
</evidence>
<dbReference type="EMBL" id="CP021255">
    <property type="protein sequence ID" value="AVD71125.1"/>
    <property type="molecule type" value="Genomic_DNA"/>
</dbReference>
<dbReference type="AlphaFoldDB" id="A0A2L1GN56"/>
<keyword evidence="8 9" id="KW-0472">Membrane</keyword>
<dbReference type="Proteomes" id="UP000239867">
    <property type="component" value="Chromosome"/>
</dbReference>
<evidence type="ECO:0000313" key="11">
    <source>
        <dbReference type="EMBL" id="AVD71125.1"/>
    </source>
</evidence>
<reference evidence="11" key="1">
    <citation type="submission" date="2017-05" db="EMBL/GenBank/DDBJ databases">
        <authorList>
            <person name="Song R."/>
            <person name="Chenine A.L."/>
            <person name="Ruprecht R.M."/>
        </authorList>
    </citation>
    <scope>NUCLEOTIDE SEQUENCE</scope>
    <source>
        <strain evidence="11">ORNL</strain>
    </source>
</reference>
<name>A0A2L1GN56_9BACT</name>
<feature type="domain" description="ABC transmembrane type-1" evidence="10">
    <location>
        <begin position="19"/>
        <end position="208"/>
    </location>
</feature>
<dbReference type="SUPFAM" id="SSF161098">
    <property type="entry name" value="MetI-like"/>
    <property type="match status" value="1"/>
</dbReference>
<dbReference type="InterPro" id="IPR010065">
    <property type="entry name" value="AA_ABC_transptr_permease_3TM"/>
</dbReference>
<keyword evidence="12" id="KW-1185">Reference proteome</keyword>
<comment type="subcellular location">
    <subcellularLocation>
        <location evidence="1">Cell inner membrane</location>
        <topology evidence="1">Multi-pass membrane protein</topology>
    </subcellularLocation>
    <subcellularLocation>
        <location evidence="9">Cell membrane</location>
        <topology evidence="9">Multi-pass membrane protein</topology>
    </subcellularLocation>
</comment>
<reference evidence="11" key="2">
    <citation type="journal article" date="2018" name="MBio">
        <title>Insights into the evolution of host association through the isolation and characterization of a novel human periodontal pathobiont, Desulfobulbus oralis.</title>
        <authorList>
            <person name="Cross K.L."/>
            <person name="Chirania P."/>
            <person name="Xiong W."/>
            <person name="Beall C.J."/>
            <person name="Elkins J.G."/>
            <person name="Giannone R.J."/>
            <person name="Griffen A.L."/>
            <person name="Guss A.M."/>
            <person name="Hettich R.L."/>
            <person name="Joshi S.S."/>
            <person name="Mokrzan E.M."/>
            <person name="Martin R.K."/>
            <person name="Zhulin I.B."/>
            <person name="Leys E.J."/>
            <person name="Podar M."/>
        </authorList>
    </citation>
    <scope>NUCLEOTIDE SEQUENCE [LARGE SCALE GENOMIC DNA]</scope>
    <source>
        <strain evidence="11">ORNL</strain>
    </source>
</reference>
<dbReference type="GO" id="GO:0043190">
    <property type="term" value="C:ATP-binding cassette (ABC) transporter complex"/>
    <property type="evidence" value="ECO:0007669"/>
    <property type="project" value="InterPro"/>
</dbReference>
<dbReference type="NCBIfam" id="TIGR01726">
    <property type="entry name" value="HEQRo_perm_3TM"/>
    <property type="match status" value="1"/>
</dbReference>
<evidence type="ECO:0000256" key="6">
    <source>
        <dbReference type="ARBA" id="ARBA00022970"/>
    </source>
</evidence>
<dbReference type="PROSITE" id="PS50928">
    <property type="entry name" value="ABC_TM1"/>
    <property type="match status" value="1"/>
</dbReference>
<feature type="transmembrane region" description="Helical" evidence="9">
    <location>
        <begin position="187"/>
        <end position="208"/>
    </location>
</feature>
<evidence type="ECO:0000256" key="2">
    <source>
        <dbReference type="ARBA" id="ARBA00010072"/>
    </source>
</evidence>
<sequence length="226" mass="24370">MESQLDTVLTALPYLLAGTVNTALIVIAAMAIGLCIGVPAAAGLVYGPQGLRQALSAYLWFFRGVPVLTLLFLFYFGLFPLLHLQIPALAAVAVVLGLTTGAYQANIFRGAILSLPRGQFRAASALGMSNQAVIRSIILPQALRLAIPAWSNEYSIILKDSALAFVIGAPEIMARTQFVASRTYQHLPLYLAAGLLYFLLTWVGVAALRRLERRVRIPGYSGEARP</sequence>
<gene>
    <name evidence="11" type="ORF">CAY53_06195</name>
</gene>
<protein>
    <submittedName>
        <fullName evidence="11">Amino acid ABC transporter permease</fullName>
    </submittedName>
</protein>
<keyword evidence="3 9" id="KW-0813">Transport</keyword>
<evidence type="ECO:0000256" key="5">
    <source>
        <dbReference type="ARBA" id="ARBA00022692"/>
    </source>
</evidence>
<evidence type="ECO:0000256" key="3">
    <source>
        <dbReference type="ARBA" id="ARBA00022448"/>
    </source>
</evidence>
<comment type="similarity">
    <text evidence="2">Belongs to the binding-protein-dependent transport system permease family. HisMQ subfamily.</text>
</comment>
<dbReference type="KEGG" id="deo:CAY53_06195"/>
<dbReference type="InterPro" id="IPR000515">
    <property type="entry name" value="MetI-like"/>
</dbReference>
<evidence type="ECO:0000259" key="10">
    <source>
        <dbReference type="PROSITE" id="PS50928"/>
    </source>
</evidence>
<keyword evidence="5 9" id="KW-0812">Transmembrane</keyword>
<accession>A0A2L1GN56</accession>
<evidence type="ECO:0000256" key="4">
    <source>
        <dbReference type="ARBA" id="ARBA00022475"/>
    </source>
</evidence>
<dbReference type="InterPro" id="IPR043429">
    <property type="entry name" value="ArtM/GltK/GlnP/TcyL/YhdX-like"/>
</dbReference>
<dbReference type="GO" id="GO:0006865">
    <property type="term" value="P:amino acid transport"/>
    <property type="evidence" value="ECO:0007669"/>
    <property type="project" value="UniProtKB-KW"/>
</dbReference>
<evidence type="ECO:0000256" key="9">
    <source>
        <dbReference type="RuleBase" id="RU363032"/>
    </source>
</evidence>
<dbReference type="OrthoDB" id="5365894at2"/>
<evidence type="ECO:0000256" key="8">
    <source>
        <dbReference type="ARBA" id="ARBA00023136"/>
    </source>
</evidence>
<dbReference type="CDD" id="cd06261">
    <property type="entry name" value="TM_PBP2"/>
    <property type="match status" value="1"/>
</dbReference>
<feature type="transmembrane region" description="Helical" evidence="9">
    <location>
        <begin position="58"/>
        <end position="78"/>
    </location>
</feature>
<dbReference type="InterPro" id="IPR035906">
    <property type="entry name" value="MetI-like_sf"/>
</dbReference>
<organism evidence="11 12">
    <name type="scientific">Desulfobulbus oralis</name>
    <dbReference type="NCBI Taxonomy" id="1986146"/>
    <lineage>
        <taxon>Bacteria</taxon>
        <taxon>Pseudomonadati</taxon>
        <taxon>Thermodesulfobacteriota</taxon>
        <taxon>Desulfobulbia</taxon>
        <taxon>Desulfobulbales</taxon>
        <taxon>Desulfobulbaceae</taxon>
        <taxon>Desulfobulbus</taxon>
    </lineage>
</organism>
<keyword evidence="4" id="KW-1003">Cell membrane</keyword>
<feature type="transmembrane region" description="Helical" evidence="9">
    <location>
        <begin position="20"/>
        <end position="46"/>
    </location>
</feature>
<feature type="transmembrane region" description="Helical" evidence="9">
    <location>
        <begin position="84"/>
        <end position="108"/>
    </location>
</feature>
<evidence type="ECO:0000256" key="7">
    <source>
        <dbReference type="ARBA" id="ARBA00022989"/>
    </source>
</evidence>
<dbReference type="Pfam" id="PF00528">
    <property type="entry name" value="BPD_transp_1"/>
    <property type="match status" value="1"/>
</dbReference>
<evidence type="ECO:0000256" key="1">
    <source>
        <dbReference type="ARBA" id="ARBA00004429"/>
    </source>
</evidence>
<dbReference type="PANTHER" id="PTHR30614">
    <property type="entry name" value="MEMBRANE COMPONENT OF AMINO ACID ABC TRANSPORTER"/>
    <property type="match status" value="1"/>
</dbReference>
<keyword evidence="6" id="KW-0029">Amino-acid transport</keyword>
<dbReference type="PANTHER" id="PTHR30614:SF0">
    <property type="entry name" value="L-CYSTINE TRANSPORT SYSTEM PERMEASE PROTEIN TCYL"/>
    <property type="match status" value="1"/>
</dbReference>